<dbReference type="OrthoDB" id="581532at2"/>
<feature type="domain" description="MOSC" evidence="1">
    <location>
        <begin position="123"/>
        <end position="287"/>
    </location>
</feature>
<dbReference type="EMBL" id="LT629763">
    <property type="protein sequence ID" value="SDR76698.1"/>
    <property type="molecule type" value="Genomic_DNA"/>
</dbReference>
<dbReference type="GO" id="GO:0003824">
    <property type="term" value="F:catalytic activity"/>
    <property type="evidence" value="ECO:0007669"/>
    <property type="project" value="InterPro"/>
</dbReference>
<evidence type="ECO:0000313" key="3">
    <source>
        <dbReference type="Proteomes" id="UP000243413"/>
    </source>
</evidence>
<evidence type="ECO:0000313" key="2">
    <source>
        <dbReference type="EMBL" id="SDR76698.1"/>
    </source>
</evidence>
<organism evidence="2 3">
    <name type="scientific">Halopseudomonas sabulinigri</name>
    <dbReference type="NCBI Taxonomy" id="472181"/>
    <lineage>
        <taxon>Bacteria</taxon>
        <taxon>Pseudomonadati</taxon>
        <taxon>Pseudomonadota</taxon>
        <taxon>Gammaproteobacteria</taxon>
        <taxon>Pseudomonadales</taxon>
        <taxon>Pseudomonadaceae</taxon>
        <taxon>Halopseudomonas</taxon>
    </lineage>
</organism>
<dbReference type="AlphaFoldDB" id="A0A1H1LQ51"/>
<dbReference type="InterPro" id="IPR005302">
    <property type="entry name" value="MoCF_Sase_C"/>
</dbReference>
<evidence type="ECO:0000259" key="1">
    <source>
        <dbReference type="PROSITE" id="PS51340"/>
    </source>
</evidence>
<protein>
    <recommendedName>
        <fullName evidence="1">MOSC domain-containing protein</fullName>
    </recommendedName>
</protein>
<dbReference type="Pfam" id="PF03476">
    <property type="entry name" value="MOSC_N"/>
    <property type="match status" value="1"/>
</dbReference>
<dbReference type="GO" id="GO:0030170">
    <property type="term" value="F:pyridoxal phosphate binding"/>
    <property type="evidence" value="ECO:0007669"/>
    <property type="project" value="InterPro"/>
</dbReference>
<sequence length="288" mass="31989">MRMLGRISEVWRYPVKGMAGESLSACRVTDRGLQGDRLWAVRDSARNEIQSCKFRPELLQIVAQYARARGAAGDHSVQLLMPDGARVSSDVPEVHELISRLLGHASRLEPLSAQTDMAAFKRYKADGHTWLDELKATFEREAGEPLPDFTDLPQDMVDYVSLPGSFFLVSPLHLLTTASLDYLRARQPQSDWDTQRFRPNLVIDTLGSEVGLIEQSWLGGRLQLGEAQLRCTAAAPRCGAVTRAQQALPADTRLLRTVVREADQNLGIYANTLQPGLLQVGDPVYLHT</sequence>
<dbReference type="Proteomes" id="UP000243413">
    <property type="component" value="Chromosome I"/>
</dbReference>
<dbReference type="Pfam" id="PF03473">
    <property type="entry name" value="MOSC"/>
    <property type="match status" value="1"/>
</dbReference>
<gene>
    <name evidence="2" type="ORF">SAMN05216271_0328</name>
</gene>
<dbReference type="InterPro" id="IPR011037">
    <property type="entry name" value="Pyrv_Knase-like_insert_dom_sf"/>
</dbReference>
<dbReference type="STRING" id="472181.SAMN05216271_0328"/>
<dbReference type="GO" id="GO:0030151">
    <property type="term" value="F:molybdenum ion binding"/>
    <property type="evidence" value="ECO:0007669"/>
    <property type="project" value="InterPro"/>
</dbReference>
<dbReference type="InterPro" id="IPR005303">
    <property type="entry name" value="MOCOS_middle"/>
</dbReference>
<proteinExistence type="predicted"/>
<reference evidence="3" key="1">
    <citation type="submission" date="2016-10" db="EMBL/GenBank/DDBJ databases">
        <authorList>
            <person name="Varghese N."/>
            <person name="Submissions S."/>
        </authorList>
    </citation>
    <scope>NUCLEOTIDE SEQUENCE [LARGE SCALE GENOMIC DNA]</scope>
    <source>
        <strain evidence="3">JCM 14963</strain>
    </source>
</reference>
<name>A0A1H1LQ51_9GAMM</name>
<dbReference type="SUPFAM" id="SSF50800">
    <property type="entry name" value="PK beta-barrel domain-like"/>
    <property type="match status" value="1"/>
</dbReference>
<dbReference type="PROSITE" id="PS51340">
    <property type="entry name" value="MOSC"/>
    <property type="match status" value="1"/>
</dbReference>
<dbReference type="Gene3D" id="2.40.33.20">
    <property type="entry name" value="PK beta-barrel domain-like"/>
    <property type="match status" value="1"/>
</dbReference>
<dbReference type="RefSeq" id="WP_092283230.1">
    <property type="nucleotide sequence ID" value="NZ_LT629763.1"/>
</dbReference>
<accession>A0A1H1LQ51</accession>